<keyword evidence="3" id="KW-1133">Transmembrane helix</keyword>
<sequence length="381" mass="42692">MGKALRLSEKWFRRGLWLVAVVFAGFLIGLGGTLVGDLPRVEAELELDDFLDLRAVQPLRTQVEAAEEARAQAHSALEQARLQRSKARSESRSERESFDNWLATRSVTQRAEHDPEVLARTRRLDALQARERATQQALEQQEQALLDARQSAEQARHRLDELEREGHARMAQEQRRVELRVFLYRLALTLPLLVAAGWLFAKKRKSTWWPFVWGFIWFALFAFFVELVPYLPSYGGYVRYAVGIVITVLVGRWAIVALNRYLERQHQAESLPDAQRRRELGYDAALAHLAKGVCPGCERPVDLKNTGIDFCPHCGIGLFDRCGACGTRKSTFARFCHACGTPAAPAAVAPALDRPAAVSQPDAPGGGRDEPPPPELVPRTP</sequence>
<feature type="compositionally biased region" description="Low complexity" evidence="2">
    <location>
        <begin position="351"/>
        <end position="363"/>
    </location>
</feature>
<protein>
    <recommendedName>
        <fullName evidence="6">Serine endopeptidase</fullName>
    </recommendedName>
</protein>
<feature type="transmembrane region" description="Helical" evidence="3">
    <location>
        <begin position="182"/>
        <end position="201"/>
    </location>
</feature>
<evidence type="ECO:0000256" key="2">
    <source>
        <dbReference type="SAM" id="MobiDB-lite"/>
    </source>
</evidence>
<evidence type="ECO:0000256" key="3">
    <source>
        <dbReference type="SAM" id="Phobius"/>
    </source>
</evidence>
<evidence type="ECO:0000313" key="4">
    <source>
        <dbReference type="EMBL" id="SDM68088.1"/>
    </source>
</evidence>
<feature type="transmembrane region" description="Helical" evidence="3">
    <location>
        <begin position="208"/>
        <end position="231"/>
    </location>
</feature>
<dbReference type="AlphaFoldDB" id="A0A1G9V7A9"/>
<gene>
    <name evidence="4" type="ORF">SAMN05428957_11185</name>
</gene>
<feature type="region of interest" description="Disordered" evidence="2">
    <location>
        <begin position="351"/>
        <end position="381"/>
    </location>
</feature>
<name>A0A1G9V7A9_9BURK</name>
<accession>A0A1G9V7A9</accession>
<feature type="transmembrane region" description="Helical" evidence="3">
    <location>
        <begin position="237"/>
        <end position="258"/>
    </location>
</feature>
<dbReference type="OrthoDB" id="7255862at2"/>
<dbReference type="EMBL" id="FNHP01000011">
    <property type="protein sequence ID" value="SDM68088.1"/>
    <property type="molecule type" value="Genomic_DNA"/>
</dbReference>
<organism evidence="4 5">
    <name type="scientific">Oryzisolibacter propanilivorax</name>
    <dbReference type="NCBI Taxonomy" id="1527607"/>
    <lineage>
        <taxon>Bacteria</taxon>
        <taxon>Pseudomonadati</taxon>
        <taxon>Pseudomonadota</taxon>
        <taxon>Betaproteobacteria</taxon>
        <taxon>Burkholderiales</taxon>
        <taxon>Comamonadaceae</taxon>
        <taxon>Oryzisolibacter</taxon>
    </lineage>
</organism>
<keyword evidence="5" id="KW-1185">Reference proteome</keyword>
<dbReference type="STRING" id="1527607.SAMN05428957_11185"/>
<evidence type="ECO:0000256" key="1">
    <source>
        <dbReference type="SAM" id="Coils"/>
    </source>
</evidence>
<keyword evidence="3" id="KW-0812">Transmembrane</keyword>
<feature type="region of interest" description="Disordered" evidence="2">
    <location>
        <begin position="70"/>
        <end position="91"/>
    </location>
</feature>
<dbReference type="RefSeq" id="WP_091572405.1">
    <property type="nucleotide sequence ID" value="NZ_FNHP01000011.1"/>
</dbReference>
<reference evidence="5" key="1">
    <citation type="submission" date="2016-10" db="EMBL/GenBank/DDBJ databases">
        <authorList>
            <person name="Varghese N."/>
            <person name="Submissions S."/>
        </authorList>
    </citation>
    <scope>NUCLEOTIDE SEQUENCE [LARGE SCALE GENOMIC DNA]</scope>
    <source>
        <strain evidence="5">EPL6</strain>
    </source>
</reference>
<feature type="coiled-coil region" evidence="1">
    <location>
        <begin position="124"/>
        <end position="165"/>
    </location>
</feature>
<keyword evidence="1" id="KW-0175">Coiled coil</keyword>
<keyword evidence="3" id="KW-0472">Membrane</keyword>
<evidence type="ECO:0000313" key="5">
    <source>
        <dbReference type="Proteomes" id="UP000198552"/>
    </source>
</evidence>
<dbReference type="Proteomes" id="UP000198552">
    <property type="component" value="Unassembled WGS sequence"/>
</dbReference>
<feature type="transmembrane region" description="Helical" evidence="3">
    <location>
        <begin position="16"/>
        <end position="35"/>
    </location>
</feature>
<proteinExistence type="predicted"/>
<evidence type="ECO:0008006" key="6">
    <source>
        <dbReference type="Google" id="ProtNLM"/>
    </source>
</evidence>